<dbReference type="Proteomes" id="UP000438914">
    <property type="component" value="Unassembled WGS sequence"/>
</dbReference>
<dbReference type="PROSITE" id="PS51841">
    <property type="entry name" value="LTD"/>
    <property type="match status" value="1"/>
</dbReference>
<evidence type="ECO:0000313" key="3">
    <source>
        <dbReference type="Proteomes" id="UP000438914"/>
    </source>
</evidence>
<sequence>MLLLLCLTLMVSCVDYSDTTRTINVDIRVEQPTDATAQLALEGHTVTLTREGGGETTATTDANGIAHFTELIPDVYTVSVSWPLSADEYRQATGDTEVNDGAIVAGSSHSQLLTTDMTASPMILATQFTITRSLVISKVFYAGMKDVNKKNYLAAQYIELYNQGDEAVDIAGMYLGLVESNTSPAYTLEQIASGFQDSVVVLKQLFRIPAATPHLVNPGQSVVITNSAIDHTANVGTPMNLSDADYEAKDAQGKTLNNPATPALELVYTAFSAISKMNIGQGGPTGVVLFRSNAAVNSWQNVYNYGKTSGSQWLAAGISQILDGVDILKYKNTGTIDLATKRLLPVIDAGATYIHSASGYNGETVYRKKSTRKGAKGQYILQDTNNSTNDFSVSSTLTPRNYEY</sequence>
<feature type="domain" description="LTD" evidence="1">
    <location>
        <begin position="126"/>
        <end position="307"/>
    </location>
</feature>
<dbReference type="EMBL" id="VUNG01000018">
    <property type="protein sequence ID" value="MST84598.1"/>
    <property type="molecule type" value="Genomic_DNA"/>
</dbReference>
<gene>
    <name evidence="2" type="ORF">FYJ73_07940</name>
</gene>
<dbReference type="InterPro" id="IPR001322">
    <property type="entry name" value="Lamin_tail_dom"/>
</dbReference>
<comment type="caution">
    <text evidence="2">The sequence shown here is derived from an EMBL/GenBank/DDBJ whole genome shotgun (WGS) entry which is preliminary data.</text>
</comment>
<proteinExistence type="predicted"/>
<reference evidence="2 3" key="1">
    <citation type="submission" date="2019-08" db="EMBL/GenBank/DDBJ databases">
        <title>In-depth cultivation of the pig gut microbiome towards novel bacterial diversity and tailored functional studies.</title>
        <authorList>
            <person name="Wylensek D."/>
            <person name="Hitch T.C.A."/>
            <person name="Clavel T."/>
        </authorList>
    </citation>
    <scope>NUCLEOTIDE SEQUENCE [LARGE SCALE GENOMIC DNA]</scope>
    <source>
        <strain evidence="2 3">LKV-178-WT-2A</strain>
    </source>
</reference>
<dbReference type="InterPro" id="IPR013783">
    <property type="entry name" value="Ig-like_fold"/>
</dbReference>
<evidence type="ECO:0000259" key="1">
    <source>
        <dbReference type="PROSITE" id="PS51841"/>
    </source>
</evidence>
<organism evidence="2 3">
    <name type="scientific">Hallella mizrahii</name>
    <dbReference type="NCBI Taxonomy" id="2606637"/>
    <lineage>
        <taxon>Bacteria</taxon>
        <taxon>Pseudomonadati</taxon>
        <taxon>Bacteroidota</taxon>
        <taxon>Bacteroidia</taxon>
        <taxon>Bacteroidales</taxon>
        <taxon>Prevotellaceae</taxon>
        <taxon>Hallella</taxon>
    </lineage>
</organism>
<dbReference type="AlphaFoldDB" id="A0A7K0KFG7"/>
<dbReference type="InterPro" id="IPR032627">
    <property type="entry name" value="DUF4876"/>
</dbReference>
<name>A0A7K0KFG7_9BACT</name>
<keyword evidence="3" id="KW-1185">Reference proteome</keyword>
<evidence type="ECO:0000313" key="2">
    <source>
        <dbReference type="EMBL" id="MST84598.1"/>
    </source>
</evidence>
<dbReference type="Pfam" id="PF16215">
    <property type="entry name" value="DUF4876"/>
    <property type="match status" value="1"/>
</dbReference>
<dbReference type="Gene3D" id="2.60.40.10">
    <property type="entry name" value="Immunoglobulins"/>
    <property type="match status" value="1"/>
</dbReference>
<protein>
    <submittedName>
        <fullName evidence="2">DUF4876 domain-containing protein</fullName>
    </submittedName>
</protein>
<dbReference type="SUPFAM" id="SSF49478">
    <property type="entry name" value="Cna protein B-type domain"/>
    <property type="match status" value="1"/>
</dbReference>
<accession>A0A7K0KFG7</accession>